<evidence type="ECO:0000256" key="6">
    <source>
        <dbReference type="ARBA" id="ARBA00022840"/>
    </source>
</evidence>
<evidence type="ECO:0000256" key="13">
    <source>
        <dbReference type="PROSITE-ProRule" id="PRU00433"/>
    </source>
</evidence>
<dbReference type="InterPro" id="IPR044304">
    <property type="entry name" value="NUBPL-like"/>
</dbReference>
<dbReference type="Proteomes" id="UP001150925">
    <property type="component" value="Unassembled WGS sequence"/>
</dbReference>
<dbReference type="GO" id="GO:0005524">
    <property type="term" value="F:ATP binding"/>
    <property type="evidence" value="ECO:0007669"/>
    <property type="project" value="UniProtKB-KW"/>
</dbReference>
<evidence type="ECO:0000256" key="2">
    <source>
        <dbReference type="ARBA" id="ARBA00004173"/>
    </source>
</evidence>
<gene>
    <name evidence="15" type="ORF">IWQ62_000275</name>
</gene>
<evidence type="ECO:0000256" key="1">
    <source>
        <dbReference type="ARBA" id="ARBA00001966"/>
    </source>
</evidence>
<dbReference type="GO" id="GO:0032981">
    <property type="term" value="P:mitochondrial respiratory chain complex I assembly"/>
    <property type="evidence" value="ECO:0007669"/>
    <property type="project" value="UniProtKB-ARBA"/>
</dbReference>
<dbReference type="HAMAP" id="MF_02040">
    <property type="entry name" value="Mrp_NBP35"/>
    <property type="match status" value="1"/>
</dbReference>
<dbReference type="GO" id="GO:0020037">
    <property type="term" value="F:heme binding"/>
    <property type="evidence" value="ECO:0007669"/>
    <property type="project" value="InterPro"/>
</dbReference>
<evidence type="ECO:0000256" key="5">
    <source>
        <dbReference type="ARBA" id="ARBA00022741"/>
    </source>
</evidence>
<proteinExistence type="inferred from homology"/>
<evidence type="ECO:0000256" key="8">
    <source>
        <dbReference type="ARBA" id="ARBA00023004"/>
    </source>
</evidence>
<dbReference type="EMBL" id="JANBPY010000011">
    <property type="protein sequence ID" value="KAJ1969964.1"/>
    <property type="molecule type" value="Genomic_DNA"/>
</dbReference>
<organism evidence="15 16">
    <name type="scientific">Dispira parvispora</name>
    <dbReference type="NCBI Taxonomy" id="1520584"/>
    <lineage>
        <taxon>Eukaryota</taxon>
        <taxon>Fungi</taxon>
        <taxon>Fungi incertae sedis</taxon>
        <taxon>Zoopagomycota</taxon>
        <taxon>Kickxellomycotina</taxon>
        <taxon>Dimargaritomycetes</taxon>
        <taxon>Dimargaritales</taxon>
        <taxon>Dimargaritaceae</taxon>
        <taxon>Dispira</taxon>
    </lineage>
</organism>
<dbReference type="AlphaFoldDB" id="A0A9W8B0I6"/>
<dbReference type="GO" id="GO:0005759">
    <property type="term" value="C:mitochondrial matrix"/>
    <property type="evidence" value="ECO:0007669"/>
    <property type="project" value="UniProtKB-ARBA"/>
</dbReference>
<dbReference type="SUPFAM" id="SSF52540">
    <property type="entry name" value="P-loop containing nucleoside triphosphate hydrolases"/>
    <property type="match status" value="1"/>
</dbReference>
<dbReference type="PANTHER" id="PTHR42961">
    <property type="entry name" value="IRON-SULFUR PROTEIN NUBPL"/>
    <property type="match status" value="1"/>
</dbReference>
<name>A0A9W8B0I6_9FUNG</name>
<accession>A0A9W8B0I6</accession>
<dbReference type="GO" id="GO:0009055">
    <property type="term" value="F:electron transfer activity"/>
    <property type="evidence" value="ECO:0007669"/>
    <property type="project" value="InterPro"/>
</dbReference>
<protein>
    <recommendedName>
        <fullName evidence="12">Nucleotide-binding protein-like</fullName>
    </recommendedName>
</protein>
<evidence type="ECO:0000259" key="14">
    <source>
        <dbReference type="PROSITE" id="PS51007"/>
    </source>
</evidence>
<evidence type="ECO:0000256" key="11">
    <source>
        <dbReference type="ARBA" id="ARBA00024036"/>
    </source>
</evidence>
<evidence type="ECO:0000256" key="10">
    <source>
        <dbReference type="ARBA" id="ARBA00023128"/>
    </source>
</evidence>
<evidence type="ECO:0000256" key="4">
    <source>
        <dbReference type="ARBA" id="ARBA00022723"/>
    </source>
</evidence>
<keyword evidence="5" id="KW-0547">Nucleotide-binding</keyword>
<comment type="caution">
    <text evidence="15">The sequence shown here is derived from an EMBL/GenBank/DDBJ whole genome shotgun (WGS) entry which is preliminary data.</text>
</comment>
<keyword evidence="9" id="KW-0411">Iron-sulfur</keyword>
<evidence type="ECO:0000313" key="16">
    <source>
        <dbReference type="Proteomes" id="UP001150925"/>
    </source>
</evidence>
<keyword evidence="10" id="KW-0496">Mitochondrion</keyword>
<keyword evidence="6" id="KW-0067">ATP-binding</keyword>
<dbReference type="InterPro" id="IPR027417">
    <property type="entry name" value="P-loop_NTPase"/>
</dbReference>
<evidence type="ECO:0000256" key="7">
    <source>
        <dbReference type="ARBA" id="ARBA00022946"/>
    </source>
</evidence>
<evidence type="ECO:0000313" key="15">
    <source>
        <dbReference type="EMBL" id="KAJ1969964.1"/>
    </source>
</evidence>
<keyword evidence="4 13" id="KW-0479">Metal-binding</keyword>
<keyword evidence="16" id="KW-1185">Reference proteome</keyword>
<dbReference type="Pfam" id="PF10609">
    <property type="entry name" value="ParA"/>
    <property type="match status" value="1"/>
</dbReference>
<keyword evidence="13" id="KW-0349">Heme</keyword>
<evidence type="ECO:0000256" key="9">
    <source>
        <dbReference type="ARBA" id="ARBA00023014"/>
    </source>
</evidence>
<keyword evidence="8 13" id="KW-0408">Iron</keyword>
<dbReference type="Gene3D" id="3.40.50.300">
    <property type="entry name" value="P-loop containing nucleotide triphosphate hydrolases"/>
    <property type="match status" value="1"/>
</dbReference>
<keyword evidence="7" id="KW-0809">Transit peptide</keyword>
<dbReference type="OrthoDB" id="1741334at2759"/>
<dbReference type="GO" id="GO:0051539">
    <property type="term" value="F:4 iron, 4 sulfur cluster binding"/>
    <property type="evidence" value="ECO:0007669"/>
    <property type="project" value="UniProtKB-KW"/>
</dbReference>
<dbReference type="InterPro" id="IPR009056">
    <property type="entry name" value="Cyt_c-like_dom"/>
</dbReference>
<dbReference type="FunFam" id="3.40.50.300:FF:000709">
    <property type="entry name" value="Iron-sulfur protein NUBPL isoform X1"/>
    <property type="match status" value="1"/>
</dbReference>
<dbReference type="InterPro" id="IPR019591">
    <property type="entry name" value="Mrp/NBP35_ATP-bd"/>
</dbReference>
<keyword evidence="3" id="KW-0004">4Fe-4S</keyword>
<dbReference type="GO" id="GO:0140663">
    <property type="term" value="F:ATP-dependent FeS chaperone activity"/>
    <property type="evidence" value="ECO:0007669"/>
    <property type="project" value="InterPro"/>
</dbReference>
<dbReference type="PANTHER" id="PTHR42961:SF2">
    <property type="entry name" value="IRON-SULFUR PROTEIN NUBPL"/>
    <property type="match status" value="1"/>
</dbReference>
<reference evidence="15" key="1">
    <citation type="submission" date="2022-07" db="EMBL/GenBank/DDBJ databases">
        <title>Phylogenomic reconstructions and comparative analyses of Kickxellomycotina fungi.</title>
        <authorList>
            <person name="Reynolds N.K."/>
            <person name="Stajich J.E."/>
            <person name="Barry K."/>
            <person name="Grigoriev I.V."/>
            <person name="Crous P."/>
            <person name="Smith M.E."/>
        </authorList>
    </citation>
    <scope>NUCLEOTIDE SEQUENCE</scope>
    <source>
        <strain evidence="15">RSA 1196</strain>
    </source>
</reference>
<comment type="similarity">
    <text evidence="11">Belongs to the Mrp/NBP35 ATP-binding proteins family.</text>
</comment>
<dbReference type="PROSITE" id="PS51007">
    <property type="entry name" value="CYTC"/>
    <property type="match status" value="1"/>
</dbReference>
<comment type="cofactor">
    <cofactor evidence="1">
        <name>[4Fe-4S] cluster</name>
        <dbReference type="ChEBI" id="CHEBI:49883"/>
    </cofactor>
</comment>
<sequence length="317" mass="34257">MLNALCRISGGSLPPSIRKIRVHPRKGMCRMFTSTGLTQSHDNPLPPQLPRMQRGLPTKRDIPQVQQVVLVSSAKGGVGKSTTAVNLALALSRRKQRVGILDADIFGPSLPQLMNLYDEPAVSEQGGHLRPLVNYGVQCMSMGFLVGKEAPIAWRGLMVMKAIQQLLFQVAWDPLDILIVDMPPGTGDVQLSISQLVSVAGAVIVTTPQELSLLDARRGVSMFQKVNIPILGLVQNMSQFICPHCHQGSAIFGPDHGEEKAQKMGIPYLGQIPLEPAICSGADQGVPVIISQPDGPHSQHYKDLAQRVLQGLSSKPK</sequence>
<dbReference type="InterPro" id="IPR033756">
    <property type="entry name" value="YlxH/NBP35"/>
</dbReference>
<evidence type="ECO:0000256" key="12">
    <source>
        <dbReference type="ARBA" id="ARBA00081370"/>
    </source>
</evidence>
<dbReference type="GO" id="GO:0046872">
    <property type="term" value="F:metal ion binding"/>
    <property type="evidence" value="ECO:0007669"/>
    <property type="project" value="UniProtKB-KW"/>
</dbReference>
<comment type="subcellular location">
    <subcellularLocation>
        <location evidence="2">Mitochondrion</location>
    </subcellularLocation>
</comment>
<dbReference type="GO" id="GO:0016226">
    <property type="term" value="P:iron-sulfur cluster assembly"/>
    <property type="evidence" value="ECO:0007669"/>
    <property type="project" value="InterPro"/>
</dbReference>
<dbReference type="CDD" id="cd02037">
    <property type="entry name" value="Mrp_NBP35"/>
    <property type="match status" value="1"/>
</dbReference>
<feature type="domain" description="Cytochrome c" evidence="14">
    <location>
        <begin position="214"/>
        <end position="317"/>
    </location>
</feature>
<evidence type="ECO:0000256" key="3">
    <source>
        <dbReference type="ARBA" id="ARBA00022485"/>
    </source>
</evidence>